<name>A0A194ALC0_PINFU</name>
<evidence type="ECO:0000256" key="1">
    <source>
        <dbReference type="SAM" id="SignalP"/>
    </source>
</evidence>
<feature type="chain" id="PRO_5013481347" evidence="1">
    <location>
        <begin position="24"/>
        <end position="112"/>
    </location>
</feature>
<protein>
    <submittedName>
        <fullName evidence="2">Uncharacterized protein</fullName>
    </submittedName>
</protein>
<evidence type="ECO:0000313" key="2">
    <source>
        <dbReference type="EMBL" id="JAS03232.1"/>
    </source>
</evidence>
<proteinExistence type="predicted"/>
<dbReference type="EMBL" id="GELH01001040">
    <property type="protein sequence ID" value="JAS03232.1"/>
    <property type="molecule type" value="Transcribed_RNA"/>
</dbReference>
<accession>A0A194ALC0</accession>
<reference evidence="2" key="1">
    <citation type="submission" date="2016-03" db="EMBL/GenBank/DDBJ databases">
        <authorList>
            <person name="Ploux O."/>
        </authorList>
    </citation>
    <scope>NUCLEOTIDE SEQUENCE</scope>
    <source>
        <tissue evidence="2">Mantle</tissue>
    </source>
</reference>
<dbReference type="AlphaFoldDB" id="A0A194ALC0"/>
<organism evidence="2">
    <name type="scientific">Pinctada fucata</name>
    <name type="common">Akoya pearl oyster</name>
    <name type="synonym">Pinctada imbricata fucata</name>
    <dbReference type="NCBI Taxonomy" id="50426"/>
    <lineage>
        <taxon>Eukaryota</taxon>
        <taxon>Metazoa</taxon>
        <taxon>Spiralia</taxon>
        <taxon>Lophotrochozoa</taxon>
        <taxon>Mollusca</taxon>
        <taxon>Bivalvia</taxon>
        <taxon>Autobranchia</taxon>
        <taxon>Pteriomorphia</taxon>
        <taxon>Pterioida</taxon>
        <taxon>Pterioidea</taxon>
        <taxon>Pteriidae</taxon>
        <taxon>Pinctada</taxon>
    </lineage>
</organism>
<feature type="signal peptide" evidence="1">
    <location>
        <begin position="1"/>
        <end position="23"/>
    </location>
</feature>
<keyword evidence="1" id="KW-0732">Signal</keyword>
<dbReference type="EMBL" id="GELH01001039">
    <property type="protein sequence ID" value="JAS03233.1"/>
    <property type="molecule type" value="Transcribed_RNA"/>
</dbReference>
<sequence length="112" mass="13007">MRVYFIAILVATFNLQITMELEASLSRQKRSVSKPYYFGTTHLMCMLKNGKKGKRSAPSRYTLQLDHRFIYYDGWYFEFGIFGGKSVGIFNRMALASDRCPIENREASGWVQ</sequence>